<sequence length="162" mass="17017">MNRTSTKMVLLALGASALVFGAGCAAETVAPEEMESTAALEKEYEDIFAEEQADEEALGVAEQEFRRCGFGAFGCGPIGALPVPAPYPVPVATPVPQPYAVPVDRPVPVPVPVVVERPVPVPVAFPQPYPVPVPQPYAVPVARPVPVPVACRFNPGPCGAFW</sequence>
<accession>A0A6N7Q2G9</accession>
<keyword evidence="3" id="KW-1185">Reference proteome</keyword>
<keyword evidence="1" id="KW-0732">Signal</keyword>
<comment type="caution">
    <text evidence="2">The sequence shown here is derived from an EMBL/GenBank/DDBJ whole genome shotgun (WGS) entry which is preliminary data.</text>
</comment>
<evidence type="ECO:0000256" key="1">
    <source>
        <dbReference type="SAM" id="SignalP"/>
    </source>
</evidence>
<dbReference type="EMBL" id="WJIE01000014">
    <property type="protein sequence ID" value="MRG97010.1"/>
    <property type="molecule type" value="Genomic_DNA"/>
</dbReference>
<name>A0A6N7Q2G9_9BACT</name>
<evidence type="ECO:0000313" key="2">
    <source>
        <dbReference type="EMBL" id="MRG97010.1"/>
    </source>
</evidence>
<dbReference type="Proteomes" id="UP000440224">
    <property type="component" value="Unassembled WGS sequence"/>
</dbReference>
<organism evidence="2 3">
    <name type="scientific">Polyangium spumosum</name>
    <dbReference type="NCBI Taxonomy" id="889282"/>
    <lineage>
        <taxon>Bacteria</taxon>
        <taxon>Pseudomonadati</taxon>
        <taxon>Myxococcota</taxon>
        <taxon>Polyangia</taxon>
        <taxon>Polyangiales</taxon>
        <taxon>Polyangiaceae</taxon>
        <taxon>Polyangium</taxon>
    </lineage>
</organism>
<dbReference type="RefSeq" id="WP_153823792.1">
    <property type="nucleotide sequence ID" value="NZ_WJIE01000014.1"/>
</dbReference>
<feature type="chain" id="PRO_5026895058" evidence="1">
    <location>
        <begin position="26"/>
        <end position="162"/>
    </location>
</feature>
<protein>
    <submittedName>
        <fullName evidence="2">Uncharacterized protein</fullName>
    </submittedName>
</protein>
<gene>
    <name evidence="2" type="ORF">GF068_34555</name>
</gene>
<reference evidence="2 3" key="1">
    <citation type="submission" date="2019-10" db="EMBL/GenBank/DDBJ databases">
        <title>A soil myxobacterium in the family Polyangiaceae.</title>
        <authorList>
            <person name="Li Y."/>
            <person name="Wang J."/>
        </authorList>
    </citation>
    <scope>NUCLEOTIDE SEQUENCE [LARGE SCALE GENOMIC DNA]</scope>
    <source>
        <strain evidence="2 3">DSM 14734</strain>
    </source>
</reference>
<proteinExistence type="predicted"/>
<dbReference type="PROSITE" id="PS51257">
    <property type="entry name" value="PROKAR_LIPOPROTEIN"/>
    <property type="match status" value="1"/>
</dbReference>
<dbReference type="AlphaFoldDB" id="A0A6N7Q2G9"/>
<evidence type="ECO:0000313" key="3">
    <source>
        <dbReference type="Proteomes" id="UP000440224"/>
    </source>
</evidence>
<feature type="signal peptide" evidence="1">
    <location>
        <begin position="1"/>
        <end position="25"/>
    </location>
</feature>